<gene>
    <name evidence="3" type="ORF">CGGC5_v008642</name>
</gene>
<reference evidence="3 4" key="2">
    <citation type="submission" date="2020-04" db="EMBL/GenBank/DDBJ databases">
        <title>Genome sequencing and assembly of multiple isolates from the Colletotrichum gloeosporioides species complex.</title>
        <authorList>
            <person name="Gan P."/>
            <person name="Shirasu K."/>
        </authorList>
    </citation>
    <scope>NUCLEOTIDE SEQUENCE [LARGE SCALE GENOMIC DNA]</scope>
    <source>
        <strain evidence="3 4">Nara gc5</strain>
    </source>
</reference>
<reference evidence="3 4" key="1">
    <citation type="submission" date="2012-08" db="EMBL/GenBank/DDBJ databases">
        <authorList>
            <person name="Gan P.H.P."/>
            <person name="Ikeda K."/>
            <person name="Irieda H."/>
            <person name="Narusaka M."/>
            <person name="O'Connell R.J."/>
            <person name="Narusaka Y."/>
            <person name="Takano Y."/>
            <person name="Kubo Y."/>
            <person name="Shirasu K."/>
        </authorList>
    </citation>
    <scope>NUCLEOTIDE SEQUENCE [LARGE SCALE GENOMIC DNA]</scope>
    <source>
        <strain evidence="3 4">Nara gc5</strain>
    </source>
</reference>
<dbReference type="InterPro" id="IPR036291">
    <property type="entry name" value="NAD(P)-bd_dom_sf"/>
</dbReference>
<accession>A0A7J6J3P0</accession>
<evidence type="ECO:0000259" key="2">
    <source>
        <dbReference type="Pfam" id="PF13460"/>
    </source>
</evidence>
<proteinExistence type="inferred from homology"/>
<dbReference type="GO" id="GO:0004074">
    <property type="term" value="F:biliverdin reductase [NAD(P)H] activity"/>
    <property type="evidence" value="ECO:0007669"/>
    <property type="project" value="TreeGrafter"/>
</dbReference>
<dbReference type="PROSITE" id="PS51257">
    <property type="entry name" value="PROKAR_LIPOPROTEIN"/>
    <property type="match status" value="1"/>
</dbReference>
<feature type="domain" description="NAD(P)-binding" evidence="2">
    <location>
        <begin position="84"/>
        <end position="177"/>
    </location>
</feature>
<dbReference type="SUPFAM" id="SSF51735">
    <property type="entry name" value="NAD(P)-binding Rossmann-fold domains"/>
    <property type="match status" value="1"/>
</dbReference>
<dbReference type="GeneID" id="43612726"/>
<name>A0A7J6J3P0_COLFN</name>
<evidence type="ECO:0000256" key="1">
    <source>
        <dbReference type="ARBA" id="ARBA00038376"/>
    </source>
</evidence>
<dbReference type="PANTHER" id="PTHR43355:SF2">
    <property type="entry name" value="FLAVIN REDUCTASE (NADPH)"/>
    <property type="match status" value="1"/>
</dbReference>
<dbReference type="InParanoid" id="A0A7J6J3P0"/>
<dbReference type="InterPro" id="IPR051606">
    <property type="entry name" value="Polyketide_Oxido-like"/>
</dbReference>
<dbReference type="Pfam" id="PF13460">
    <property type="entry name" value="NAD_binding_10"/>
    <property type="match status" value="1"/>
</dbReference>
<dbReference type="RefSeq" id="XP_031891741.1">
    <property type="nucleotide sequence ID" value="XM_032028629.1"/>
</dbReference>
<comment type="similarity">
    <text evidence="1">Belongs to the avfA family.</text>
</comment>
<protein>
    <recommendedName>
        <fullName evidence="2">NAD(P)-binding domain-containing protein</fullName>
    </recommendedName>
</protein>
<dbReference type="InterPro" id="IPR016040">
    <property type="entry name" value="NAD(P)-bd_dom"/>
</dbReference>
<keyword evidence="4" id="KW-1185">Reference proteome</keyword>
<dbReference type="AlphaFoldDB" id="A0A7J6J3P0"/>
<dbReference type="PANTHER" id="PTHR43355">
    <property type="entry name" value="FLAVIN REDUCTASE (NADPH)"/>
    <property type="match status" value="1"/>
</dbReference>
<evidence type="ECO:0000313" key="4">
    <source>
        <dbReference type="Proteomes" id="UP000011096"/>
    </source>
</evidence>
<dbReference type="OrthoDB" id="63935at2759"/>
<comment type="caution">
    <text evidence="3">The sequence shown here is derived from an EMBL/GenBank/DDBJ whole genome shotgun (WGS) entry which is preliminary data.</text>
</comment>
<dbReference type="Gene3D" id="3.40.50.720">
    <property type="entry name" value="NAD(P)-binding Rossmann-like Domain"/>
    <property type="match status" value="2"/>
</dbReference>
<evidence type="ECO:0000313" key="3">
    <source>
        <dbReference type="EMBL" id="KAF4484402.1"/>
    </source>
</evidence>
<dbReference type="EMBL" id="ANPB02000004">
    <property type="protein sequence ID" value="KAF4484402.1"/>
    <property type="molecule type" value="Genomic_DNA"/>
</dbReference>
<organism evidence="3 4">
    <name type="scientific">Colletotrichum fructicola (strain Nara gc5)</name>
    <name type="common">Anthracnose fungus</name>
    <name type="synonym">Colletotrichum gloeosporioides (strain Nara gc5)</name>
    <dbReference type="NCBI Taxonomy" id="1213859"/>
    <lineage>
        <taxon>Eukaryota</taxon>
        <taxon>Fungi</taxon>
        <taxon>Dikarya</taxon>
        <taxon>Ascomycota</taxon>
        <taxon>Pezizomycotina</taxon>
        <taxon>Sordariomycetes</taxon>
        <taxon>Hypocreomycetidae</taxon>
        <taxon>Glomerellales</taxon>
        <taxon>Glomerellaceae</taxon>
        <taxon>Colletotrichum</taxon>
        <taxon>Colletotrichum gloeosporioides species complex</taxon>
    </lineage>
</organism>
<dbReference type="Proteomes" id="UP000011096">
    <property type="component" value="Unassembled WGS sequence"/>
</dbReference>
<sequence length="211" mass="23284">MQPPKTILFLGATGGCGQAALRRSLAAGFTCIVLCRNPDKLTSVLSPEVHPNLQVFKGNAHDMEAIKNCIVSPHDATSFVDFVISTIGAWFELRKMTLEDVHGLLSTPHQDKRALEELLFNSGEEWTVLRASFLTNGNETSGVAIKVGVEDPVSGVKSLAIGYTICREDVGRWMFDNILNCSNDKMATESYTGFTHHFAWCHDVSYEVLYN</sequence>
<dbReference type="GO" id="GO:0042602">
    <property type="term" value="F:riboflavin reductase (NADPH) activity"/>
    <property type="evidence" value="ECO:0007669"/>
    <property type="project" value="TreeGrafter"/>
</dbReference>